<feature type="region of interest" description="Disordered" evidence="1">
    <location>
        <begin position="27"/>
        <end position="50"/>
    </location>
</feature>
<dbReference type="GeneID" id="63187316"/>
<name>A0A8A2VJT1_9EURY</name>
<dbReference type="EMBL" id="CP071462">
    <property type="protein sequence ID" value="QSX00961.1"/>
    <property type="molecule type" value="Genomic_DNA"/>
</dbReference>
<feature type="compositionally biased region" description="Polar residues" evidence="1">
    <location>
        <begin position="40"/>
        <end position="50"/>
    </location>
</feature>
<dbReference type="KEGG" id="hakz:J0X25_08385"/>
<proteinExistence type="predicted"/>
<evidence type="ECO:0000313" key="3">
    <source>
        <dbReference type="Proteomes" id="UP000663203"/>
    </source>
</evidence>
<reference evidence="2 3" key="1">
    <citation type="submission" date="2021-03" db="EMBL/GenBank/DDBJ databases">
        <title>Haloterrigena longa sp. nov. and Haloterrigena limicola sp. nov., extremely halophilic archaea isolated from a salt lake.</title>
        <authorList>
            <person name="Henglin C."/>
        </authorList>
    </citation>
    <scope>NUCLEOTIDE SEQUENCE [LARGE SCALE GENOMIC DNA]</scope>
    <source>
        <strain evidence="2 3">KZCA68</strain>
    </source>
</reference>
<dbReference type="AlphaFoldDB" id="A0A8A2VJT1"/>
<protein>
    <submittedName>
        <fullName evidence="2">Uncharacterized protein</fullName>
    </submittedName>
</protein>
<sequence>MVRPTDGACGLALEACMGMAARAAYGRDRSSGSSPILEKSFSSGPRGTLR</sequence>
<dbReference type="RefSeq" id="WP_207290675.1">
    <property type="nucleotide sequence ID" value="NZ_CP071462.1"/>
</dbReference>
<keyword evidence="3" id="KW-1185">Reference proteome</keyword>
<organism evidence="2 3">
    <name type="scientific">Haloterrigena alkaliphila</name>
    <dbReference type="NCBI Taxonomy" id="2816475"/>
    <lineage>
        <taxon>Archaea</taxon>
        <taxon>Methanobacteriati</taxon>
        <taxon>Methanobacteriota</taxon>
        <taxon>Stenosarchaea group</taxon>
        <taxon>Halobacteria</taxon>
        <taxon>Halobacteriales</taxon>
        <taxon>Natrialbaceae</taxon>
        <taxon>Haloterrigena</taxon>
    </lineage>
</organism>
<accession>A0A8A2VJT1</accession>
<gene>
    <name evidence="2" type="ORF">J0X25_08385</name>
</gene>
<evidence type="ECO:0000256" key="1">
    <source>
        <dbReference type="SAM" id="MobiDB-lite"/>
    </source>
</evidence>
<dbReference type="Proteomes" id="UP000663203">
    <property type="component" value="Chromosome"/>
</dbReference>
<evidence type="ECO:0000313" key="2">
    <source>
        <dbReference type="EMBL" id="QSX00961.1"/>
    </source>
</evidence>